<keyword evidence="4" id="KW-1185">Reference proteome</keyword>
<feature type="domain" description="Tyrosine specific protein phosphatases" evidence="1">
    <location>
        <begin position="222"/>
        <end position="279"/>
    </location>
</feature>
<proteinExistence type="predicted"/>
<dbReference type="PROSITE" id="PS50056">
    <property type="entry name" value="TYR_PHOSPHATASE_2"/>
    <property type="match status" value="1"/>
</dbReference>
<dbReference type="Proteomes" id="UP001152797">
    <property type="component" value="Unassembled WGS sequence"/>
</dbReference>
<dbReference type="EMBL" id="CAMXCT030000451">
    <property type="protein sequence ID" value="CAL4766328.1"/>
    <property type="molecule type" value="Genomic_DNA"/>
</dbReference>
<evidence type="ECO:0000259" key="1">
    <source>
        <dbReference type="PROSITE" id="PS50056"/>
    </source>
</evidence>
<protein>
    <recommendedName>
        <fullName evidence="1">Tyrosine specific protein phosphatases domain-containing protein</fullName>
    </recommendedName>
</protein>
<reference evidence="3" key="2">
    <citation type="submission" date="2024-04" db="EMBL/GenBank/DDBJ databases">
        <authorList>
            <person name="Chen Y."/>
            <person name="Shah S."/>
            <person name="Dougan E. K."/>
            <person name="Thang M."/>
            <person name="Chan C."/>
        </authorList>
    </citation>
    <scope>NUCLEOTIDE SEQUENCE [LARGE SCALE GENOMIC DNA]</scope>
</reference>
<organism evidence="2">
    <name type="scientific">Cladocopium goreaui</name>
    <dbReference type="NCBI Taxonomy" id="2562237"/>
    <lineage>
        <taxon>Eukaryota</taxon>
        <taxon>Sar</taxon>
        <taxon>Alveolata</taxon>
        <taxon>Dinophyceae</taxon>
        <taxon>Suessiales</taxon>
        <taxon>Symbiodiniaceae</taxon>
        <taxon>Cladocopium</taxon>
    </lineage>
</organism>
<feature type="non-terminal residue" evidence="2">
    <location>
        <position position="1"/>
    </location>
</feature>
<feature type="non-terminal residue" evidence="2">
    <location>
        <position position="348"/>
    </location>
</feature>
<comment type="caution">
    <text evidence="2">The sequence shown here is derived from an EMBL/GenBank/DDBJ whole genome shotgun (WGS) entry which is preliminary data.</text>
</comment>
<evidence type="ECO:0000313" key="3">
    <source>
        <dbReference type="EMBL" id="CAL1132391.1"/>
    </source>
</evidence>
<sequence length="348" mass="38627">AGPDDVPDWKLRNARVAKERCEKLKEKHPEVLESGSMKRILGISKAMELGDGNVTREWNIDVAAHNEGPPAADFQLPTINRVENVSSADAASLDCFLISESLRTLFLKTGLLFAKCESLSLGHRHHLPSCLLPQKEGFENPDHHEFLLSAPLPVGRVGGPSGHVTVEGLSADEIAAFEACGMTHITGSCFVGHQLPYPRLPWYRNDIELVLCNPNHCLRHRDSLLEALARAKEYDKANFPIFFHCNSGMHRAPTLALAFLARVKGMREAEAAELIKSRRSMVQFMAQPGKARLMLKSLVQHSLGVPMPQQCPERPEPVGPQPVSGDRVLLFRQKWASLVLEGHWPNMI</sequence>
<dbReference type="Gene3D" id="3.90.190.10">
    <property type="entry name" value="Protein tyrosine phosphatase superfamily"/>
    <property type="match status" value="1"/>
</dbReference>
<dbReference type="EMBL" id="CAMXCT020000451">
    <property type="protein sequence ID" value="CAL1132391.1"/>
    <property type="molecule type" value="Genomic_DNA"/>
</dbReference>
<dbReference type="AlphaFoldDB" id="A0A9P1BVV6"/>
<dbReference type="EMBL" id="CAMXCT010000451">
    <property type="protein sequence ID" value="CAI3979016.1"/>
    <property type="molecule type" value="Genomic_DNA"/>
</dbReference>
<name>A0A9P1BVV6_9DINO</name>
<evidence type="ECO:0000313" key="4">
    <source>
        <dbReference type="Proteomes" id="UP001152797"/>
    </source>
</evidence>
<evidence type="ECO:0000313" key="2">
    <source>
        <dbReference type="EMBL" id="CAI3979016.1"/>
    </source>
</evidence>
<accession>A0A9P1BVV6</accession>
<dbReference type="InterPro" id="IPR029021">
    <property type="entry name" value="Prot-tyrosine_phosphatase-like"/>
</dbReference>
<gene>
    <name evidence="2" type="ORF">C1SCF055_LOCUS7003</name>
</gene>
<dbReference type="InterPro" id="IPR000387">
    <property type="entry name" value="Tyr_Pase_dom"/>
</dbReference>
<dbReference type="SUPFAM" id="SSF52799">
    <property type="entry name" value="(Phosphotyrosine protein) phosphatases II"/>
    <property type="match status" value="1"/>
</dbReference>
<reference evidence="2" key="1">
    <citation type="submission" date="2022-10" db="EMBL/GenBank/DDBJ databases">
        <authorList>
            <person name="Chen Y."/>
            <person name="Dougan E. K."/>
            <person name="Chan C."/>
            <person name="Rhodes N."/>
            <person name="Thang M."/>
        </authorList>
    </citation>
    <scope>NUCLEOTIDE SEQUENCE</scope>
</reference>